<dbReference type="GO" id="GO:0006396">
    <property type="term" value="P:RNA processing"/>
    <property type="evidence" value="ECO:0007669"/>
    <property type="project" value="InterPro"/>
</dbReference>
<feature type="domain" description="Exosome complex component CSL4 C-terminal" evidence="4">
    <location>
        <begin position="167"/>
        <end position="206"/>
    </location>
</feature>
<keyword evidence="2" id="KW-0963">Cytoplasm</keyword>
<dbReference type="SUPFAM" id="SSF50249">
    <property type="entry name" value="Nucleic acid-binding proteins"/>
    <property type="match status" value="1"/>
</dbReference>
<dbReference type="GO" id="GO:0000176">
    <property type="term" value="C:nuclear exosome (RNase complex)"/>
    <property type="evidence" value="ECO:0007669"/>
    <property type="project" value="TreeGrafter"/>
</dbReference>
<dbReference type="GO" id="GO:0005730">
    <property type="term" value="C:nucleolus"/>
    <property type="evidence" value="ECO:0007669"/>
    <property type="project" value="UniProtKB-SubCell"/>
</dbReference>
<dbReference type="InterPro" id="IPR019495">
    <property type="entry name" value="EXOSC1_C"/>
</dbReference>
<dbReference type="SUPFAM" id="SSF54648">
    <property type="entry name" value="DLC"/>
    <property type="match status" value="1"/>
</dbReference>
<dbReference type="GO" id="GO:0005737">
    <property type="term" value="C:cytoplasm"/>
    <property type="evidence" value="ECO:0007669"/>
    <property type="project" value="TreeGrafter"/>
</dbReference>
<dbReference type="Proteomes" id="UP000243217">
    <property type="component" value="Unassembled WGS sequence"/>
</dbReference>
<dbReference type="GO" id="GO:0030286">
    <property type="term" value="C:dynein complex"/>
    <property type="evidence" value="ECO:0007669"/>
    <property type="project" value="InterPro"/>
</dbReference>
<keyword evidence="7" id="KW-1185">Reference proteome</keyword>
<dbReference type="InterPro" id="IPR012340">
    <property type="entry name" value="NA-bd_OB-fold"/>
</dbReference>
<organism evidence="6 7">
    <name type="scientific">Thraustotheca clavata</name>
    <dbReference type="NCBI Taxonomy" id="74557"/>
    <lineage>
        <taxon>Eukaryota</taxon>
        <taxon>Sar</taxon>
        <taxon>Stramenopiles</taxon>
        <taxon>Oomycota</taxon>
        <taxon>Saprolegniomycetes</taxon>
        <taxon>Saprolegniales</taxon>
        <taxon>Achlyaceae</taxon>
        <taxon>Thraustotheca</taxon>
    </lineage>
</organism>
<dbReference type="GO" id="GO:0003723">
    <property type="term" value="F:RNA binding"/>
    <property type="evidence" value="ECO:0007669"/>
    <property type="project" value="InterPro"/>
</dbReference>
<dbReference type="AlphaFoldDB" id="A0A1W0A4D3"/>
<keyword evidence="3" id="KW-0271">Exosome</keyword>
<dbReference type="Pfam" id="PF01221">
    <property type="entry name" value="Dynein_light"/>
    <property type="match status" value="1"/>
</dbReference>
<dbReference type="InterPro" id="IPR001372">
    <property type="entry name" value="Dynein_light_chain_typ-1/2"/>
</dbReference>
<accession>A0A1W0A4D3</accession>
<dbReference type="STRING" id="74557.A0A1W0A4D3"/>
<dbReference type="PANTHER" id="PTHR12686">
    <property type="entry name" value="3'-5' EXORIBONUCLEASE CSL4-RELATED"/>
    <property type="match status" value="1"/>
</dbReference>
<evidence type="ECO:0000256" key="2">
    <source>
        <dbReference type="ARBA" id="ARBA00022490"/>
    </source>
</evidence>
<dbReference type="SUPFAM" id="SSF110324">
    <property type="entry name" value="Ribosomal L27 protein-like"/>
    <property type="match status" value="1"/>
</dbReference>
<reference evidence="6 7" key="1">
    <citation type="journal article" date="2014" name="Genome Biol. Evol.">
        <title>The secreted proteins of Achlya hypogyna and Thraustotheca clavata identify the ancestral oomycete secretome and reveal gene acquisitions by horizontal gene transfer.</title>
        <authorList>
            <person name="Misner I."/>
            <person name="Blouin N."/>
            <person name="Leonard G."/>
            <person name="Richards T.A."/>
            <person name="Lane C.E."/>
        </authorList>
    </citation>
    <scope>NUCLEOTIDE SEQUENCE [LARGE SCALE GENOMIC DNA]</scope>
    <source>
        <strain evidence="6 7">ATCC 34112</strain>
    </source>
</reference>
<comment type="caution">
    <text evidence="6">The sequence shown here is derived from an EMBL/GenBank/DDBJ whole genome shotgun (WGS) entry which is preliminary data.</text>
</comment>
<proteinExistence type="predicted"/>
<dbReference type="SMART" id="SM01375">
    <property type="entry name" value="Dynein_light"/>
    <property type="match status" value="1"/>
</dbReference>
<dbReference type="Pfam" id="PF10447">
    <property type="entry name" value="EXOSC1"/>
    <property type="match status" value="1"/>
</dbReference>
<comment type="subcellular location">
    <subcellularLocation>
        <location evidence="1">Nucleus</location>
        <location evidence="1">Nucleolus</location>
    </subcellularLocation>
</comment>
<dbReference type="OrthoDB" id="440760at2759"/>
<dbReference type="InterPro" id="IPR037177">
    <property type="entry name" value="DLC_sf"/>
</dbReference>
<feature type="domain" description="Exosome complex component N-terminal" evidence="5">
    <location>
        <begin position="78"/>
        <end position="113"/>
    </location>
</feature>
<dbReference type="EMBL" id="JNBS01000532">
    <property type="protein sequence ID" value="OQS04910.1"/>
    <property type="molecule type" value="Genomic_DNA"/>
</dbReference>
<evidence type="ECO:0000313" key="7">
    <source>
        <dbReference type="Proteomes" id="UP000243217"/>
    </source>
</evidence>
<dbReference type="InterPro" id="IPR039771">
    <property type="entry name" value="Csl4"/>
</dbReference>
<dbReference type="InterPro" id="IPR025721">
    <property type="entry name" value="Exosome_cplx_N_dom"/>
</dbReference>
<gene>
    <name evidence="6" type="ORF">THRCLA_20763</name>
</gene>
<dbReference type="Gene3D" id="2.40.50.140">
    <property type="entry name" value="Nucleic acid-binding proteins"/>
    <property type="match status" value="1"/>
</dbReference>
<dbReference type="PANTHER" id="PTHR12686:SF8">
    <property type="entry name" value="EXOSOME COMPLEX COMPONENT CSL4"/>
    <property type="match status" value="1"/>
</dbReference>
<evidence type="ECO:0000313" key="6">
    <source>
        <dbReference type="EMBL" id="OQS04910.1"/>
    </source>
</evidence>
<name>A0A1W0A4D3_9STRA</name>
<protein>
    <submittedName>
        <fullName evidence="6">Uncharacterized protein</fullName>
    </submittedName>
</protein>
<dbReference type="Gene3D" id="3.30.740.10">
    <property type="entry name" value="Protein Inhibitor Of Neuronal Nitric Oxide Synthase"/>
    <property type="match status" value="1"/>
</dbReference>
<sequence length="228" mass="25320">MTSRDNNKQLETDMDEHGDMKSDVLMQASIAMEQYTEEKDISKHLKLWLEEKYGPTWHCIVGSEYKMSFTCEKMEMAMVLPGQRLGVASSTTEAGEGTYVLNGSIFASVAGTSTTTGNKISVVRPHKKHIATEYVLQLDDTVVCKVTKLSTTQVFMDILSVRGVVLREPFAGTLRKEDVRPTDIDKIVMEELFRPGDVVKAAVLSMGDSRAYYLSTAKPGLGVIQLKQ</sequence>
<evidence type="ECO:0000259" key="4">
    <source>
        <dbReference type="Pfam" id="PF10447"/>
    </source>
</evidence>
<evidence type="ECO:0000256" key="1">
    <source>
        <dbReference type="ARBA" id="ARBA00004604"/>
    </source>
</evidence>
<evidence type="ECO:0000259" key="5">
    <source>
        <dbReference type="Pfam" id="PF14382"/>
    </source>
</evidence>
<dbReference type="GO" id="GO:0007017">
    <property type="term" value="P:microtubule-based process"/>
    <property type="evidence" value="ECO:0007669"/>
    <property type="project" value="InterPro"/>
</dbReference>
<evidence type="ECO:0000256" key="3">
    <source>
        <dbReference type="ARBA" id="ARBA00022835"/>
    </source>
</evidence>
<dbReference type="Pfam" id="PF14382">
    <property type="entry name" value="ECR1_N"/>
    <property type="match status" value="1"/>
</dbReference>
<dbReference type="Gene3D" id="2.40.50.100">
    <property type="match status" value="1"/>
</dbReference>